<protein>
    <submittedName>
        <fullName evidence="2">Uncharacterized protein</fullName>
    </submittedName>
</protein>
<dbReference type="EMBL" id="MKJU01000022">
    <property type="protein sequence ID" value="OHU92075.1"/>
    <property type="molecule type" value="Genomic_DNA"/>
</dbReference>
<keyword evidence="3" id="KW-1185">Reference proteome</keyword>
<reference evidence="2 3" key="1">
    <citation type="submission" date="2016-09" db="EMBL/GenBank/DDBJ databases">
        <title>Pseudoalteromonas amylolytica sp. nov., isolated from the surface seawater.</title>
        <authorList>
            <person name="Wu Y.-H."/>
            <person name="Cheng H."/>
            <person name="Jin X.-B."/>
            <person name="Wang C.-S."/>
            <person name="Xu X.-W."/>
        </authorList>
    </citation>
    <scope>NUCLEOTIDE SEQUENCE [LARGE SCALE GENOMIC DNA]</scope>
    <source>
        <strain evidence="2 3">JW1</strain>
    </source>
</reference>
<dbReference type="OrthoDB" id="6315735at2"/>
<feature type="transmembrane region" description="Helical" evidence="1">
    <location>
        <begin position="39"/>
        <end position="58"/>
    </location>
</feature>
<proteinExistence type="predicted"/>
<comment type="caution">
    <text evidence="2">The sequence shown here is derived from an EMBL/GenBank/DDBJ whole genome shotgun (WGS) entry which is preliminary data.</text>
</comment>
<dbReference type="STRING" id="1859457.BET10_07010"/>
<accession>A0A1S1N1L6</accession>
<gene>
    <name evidence="2" type="ORF">BET10_07010</name>
</gene>
<evidence type="ECO:0000256" key="1">
    <source>
        <dbReference type="SAM" id="Phobius"/>
    </source>
</evidence>
<keyword evidence="1" id="KW-0472">Membrane</keyword>
<evidence type="ECO:0000313" key="2">
    <source>
        <dbReference type="EMBL" id="OHU92075.1"/>
    </source>
</evidence>
<dbReference type="RefSeq" id="WP_070983877.1">
    <property type="nucleotide sequence ID" value="NZ_MKJU01000022.1"/>
</dbReference>
<sequence length="60" mass="7070">MNIIVILVSLVVALLILVPLLERYQHTLGLHKMQRYSKYVLPLIMVSLIIKLLYMLWYEG</sequence>
<name>A0A1S1N1L6_9GAMM</name>
<evidence type="ECO:0000313" key="3">
    <source>
        <dbReference type="Proteomes" id="UP000179786"/>
    </source>
</evidence>
<keyword evidence="1" id="KW-1133">Transmembrane helix</keyword>
<keyword evidence="1" id="KW-0812">Transmembrane</keyword>
<dbReference type="AlphaFoldDB" id="A0A1S1N1L6"/>
<organism evidence="2 3">
    <name type="scientific">Pseudoalteromonas amylolytica</name>
    <dbReference type="NCBI Taxonomy" id="1859457"/>
    <lineage>
        <taxon>Bacteria</taxon>
        <taxon>Pseudomonadati</taxon>
        <taxon>Pseudomonadota</taxon>
        <taxon>Gammaproteobacteria</taxon>
        <taxon>Alteromonadales</taxon>
        <taxon>Pseudoalteromonadaceae</taxon>
        <taxon>Pseudoalteromonas</taxon>
    </lineage>
</organism>
<dbReference type="Proteomes" id="UP000179786">
    <property type="component" value="Unassembled WGS sequence"/>
</dbReference>